<dbReference type="Gene3D" id="1.20.120.550">
    <property type="entry name" value="Membrane associated eicosanoid/glutathione metabolism-like domain"/>
    <property type="match status" value="1"/>
</dbReference>
<sequence length="238" mass="26227">MGCSRSDRKSWTRCDSQNRSLRHGLRRLATSFISEPKYKDTSTPEPPTLMSSLNQFAIIHNDSIPTQSIFQTLEMSSNSLSYPLLAIPAYYVFSLVPHAYAGSLLASNGYKVDNANPKASLSPSAVKGKVPDAVFQKYQRAENAQSNNLEQLPLFITAVLASIIAEKATLQGFGERVRGEDFTGLTTFVGAWFAVRTVYNVLYIQTEDTSKSFFRSLSWAAGSGLAIYQIYKAAQILG</sequence>
<dbReference type="InterPro" id="IPR001129">
    <property type="entry name" value="Membr-assoc_MAPEG"/>
</dbReference>
<evidence type="ECO:0000256" key="4">
    <source>
        <dbReference type="ARBA" id="ARBA00023136"/>
    </source>
</evidence>
<name>A0ABR2XR17_9PEZI</name>
<protein>
    <submittedName>
        <fullName evidence="5">Membrane-associated, eicosanoid/glutathione metabolism protein</fullName>
    </submittedName>
</protein>
<dbReference type="EMBL" id="JARVKM010000029">
    <property type="protein sequence ID" value="KAK9776268.1"/>
    <property type="molecule type" value="Genomic_DNA"/>
</dbReference>
<gene>
    <name evidence="5" type="ORF">SCAR479_07174</name>
</gene>
<dbReference type="InterPro" id="IPR023352">
    <property type="entry name" value="MAPEG-like_dom_sf"/>
</dbReference>
<proteinExistence type="predicted"/>
<evidence type="ECO:0000313" key="5">
    <source>
        <dbReference type="EMBL" id="KAK9776268.1"/>
    </source>
</evidence>
<evidence type="ECO:0000256" key="3">
    <source>
        <dbReference type="ARBA" id="ARBA00022989"/>
    </source>
</evidence>
<dbReference type="PANTHER" id="PTHR35371:SF1">
    <property type="entry name" value="BLR7753 PROTEIN"/>
    <property type="match status" value="1"/>
</dbReference>
<comment type="caution">
    <text evidence="5">The sequence shown here is derived from an EMBL/GenBank/DDBJ whole genome shotgun (WGS) entry which is preliminary data.</text>
</comment>
<keyword evidence="4" id="KW-0472">Membrane</keyword>
<reference evidence="5 6" key="1">
    <citation type="submission" date="2024-02" db="EMBL/GenBank/DDBJ databases">
        <title>First draft genome assembly of two strains of Seiridium cardinale.</title>
        <authorList>
            <person name="Emiliani G."/>
            <person name="Scali E."/>
        </authorList>
    </citation>
    <scope>NUCLEOTIDE SEQUENCE [LARGE SCALE GENOMIC DNA]</scope>
    <source>
        <strain evidence="5 6">BM-138-000479</strain>
    </source>
</reference>
<evidence type="ECO:0000313" key="6">
    <source>
        <dbReference type="Proteomes" id="UP001465668"/>
    </source>
</evidence>
<comment type="subcellular location">
    <subcellularLocation>
        <location evidence="1">Membrane</location>
    </subcellularLocation>
</comment>
<organism evidence="5 6">
    <name type="scientific">Seiridium cardinale</name>
    <dbReference type="NCBI Taxonomy" id="138064"/>
    <lineage>
        <taxon>Eukaryota</taxon>
        <taxon>Fungi</taxon>
        <taxon>Dikarya</taxon>
        <taxon>Ascomycota</taxon>
        <taxon>Pezizomycotina</taxon>
        <taxon>Sordariomycetes</taxon>
        <taxon>Xylariomycetidae</taxon>
        <taxon>Amphisphaeriales</taxon>
        <taxon>Sporocadaceae</taxon>
        <taxon>Seiridium</taxon>
    </lineage>
</organism>
<evidence type="ECO:0000256" key="2">
    <source>
        <dbReference type="ARBA" id="ARBA00022692"/>
    </source>
</evidence>
<keyword evidence="6" id="KW-1185">Reference proteome</keyword>
<dbReference type="PANTHER" id="PTHR35371">
    <property type="entry name" value="INNER MEMBRANE PROTEIN"/>
    <property type="match status" value="1"/>
</dbReference>
<keyword evidence="3" id="KW-1133">Transmembrane helix</keyword>
<accession>A0ABR2XR17</accession>
<dbReference type="SUPFAM" id="SSF161084">
    <property type="entry name" value="MAPEG domain-like"/>
    <property type="match status" value="1"/>
</dbReference>
<keyword evidence="2" id="KW-0812">Transmembrane</keyword>
<dbReference type="Pfam" id="PF01124">
    <property type="entry name" value="MAPEG"/>
    <property type="match status" value="1"/>
</dbReference>
<dbReference type="Proteomes" id="UP001465668">
    <property type="component" value="Unassembled WGS sequence"/>
</dbReference>
<evidence type="ECO:0000256" key="1">
    <source>
        <dbReference type="ARBA" id="ARBA00004370"/>
    </source>
</evidence>